<dbReference type="EMBL" id="BAJS01000037">
    <property type="protein sequence ID" value="GAK38091.1"/>
    <property type="molecule type" value="Genomic_DNA"/>
</dbReference>
<accession>A0A069D720</accession>
<dbReference type="AlphaFoldDB" id="A0A069D720"/>
<organism evidence="1 2">
    <name type="scientific">Bacteroides graminisolvens DSM 19988 = JCM 15093</name>
    <dbReference type="NCBI Taxonomy" id="1121097"/>
    <lineage>
        <taxon>Bacteria</taxon>
        <taxon>Pseudomonadati</taxon>
        <taxon>Bacteroidota</taxon>
        <taxon>Bacteroidia</taxon>
        <taxon>Bacteroidales</taxon>
        <taxon>Bacteroidaceae</taxon>
        <taxon>Bacteroides</taxon>
    </lineage>
</organism>
<dbReference type="eggNOG" id="ENOG502ZBW2">
    <property type="taxonomic scope" value="Bacteria"/>
</dbReference>
<evidence type="ECO:0000313" key="2">
    <source>
        <dbReference type="Proteomes" id="UP000027601"/>
    </source>
</evidence>
<comment type="caution">
    <text evidence="1">The sequence shown here is derived from an EMBL/GenBank/DDBJ whole genome shotgun (WGS) entry which is preliminary data.</text>
</comment>
<reference evidence="1 2" key="1">
    <citation type="journal article" date="2015" name="Microbes Environ.">
        <title>Distribution and evolution of nitrogen fixation genes in the phylum bacteroidetes.</title>
        <authorList>
            <person name="Inoue J."/>
            <person name="Oshima K."/>
            <person name="Suda W."/>
            <person name="Sakamoto M."/>
            <person name="Iino T."/>
            <person name="Noda S."/>
            <person name="Hongoh Y."/>
            <person name="Hattori M."/>
            <person name="Ohkuma M."/>
        </authorList>
    </citation>
    <scope>NUCLEOTIDE SEQUENCE [LARGE SCALE GENOMIC DNA]</scope>
    <source>
        <strain evidence="1 2">JCM 15093</strain>
    </source>
</reference>
<protein>
    <submittedName>
        <fullName evidence="1">Uncharacterized protein</fullName>
    </submittedName>
</protein>
<keyword evidence="2" id="KW-1185">Reference proteome</keyword>
<gene>
    <name evidence="1" type="ORF">JCM15093_3387</name>
</gene>
<evidence type="ECO:0000313" key="1">
    <source>
        <dbReference type="EMBL" id="GAK38091.1"/>
    </source>
</evidence>
<name>A0A069D720_9BACE</name>
<sequence>MISVSEMAVSLNTISKIRGLLNRFRRLSEYYKDCFDNQSKASRKHQENTKLARLYISHFIQVLNLAALRMEIKPAQKNYYGLQPNVHNVPDLISETALMEWGEKIIVGEMKRTSEGGIPIYNPTIAKVKVRYDIFVESNERQKNLQRLTAESLEDVTLMRPQVDELILDAWNQIEDYYKDVPDVDKRLDLCREYGIVYYYRAGEKKD</sequence>
<proteinExistence type="predicted"/>
<dbReference type="Proteomes" id="UP000027601">
    <property type="component" value="Unassembled WGS sequence"/>
</dbReference>
<dbReference type="STRING" id="1121097.GCA_000428125_01824"/>